<dbReference type="AlphaFoldDB" id="A0A6A5TXD3"/>
<evidence type="ECO:0000256" key="1">
    <source>
        <dbReference type="ARBA" id="ARBA00023002"/>
    </source>
</evidence>
<dbReference type="OrthoDB" id="412788at2759"/>
<reference evidence="3" key="1">
    <citation type="journal article" date="2020" name="Stud. Mycol.">
        <title>101 Dothideomycetes genomes: a test case for predicting lifestyles and emergence of pathogens.</title>
        <authorList>
            <person name="Haridas S."/>
            <person name="Albert R."/>
            <person name="Binder M."/>
            <person name="Bloem J."/>
            <person name="Labutti K."/>
            <person name="Salamov A."/>
            <person name="Andreopoulos B."/>
            <person name="Baker S."/>
            <person name="Barry K."/>
            <person name="Bills G."/>
            <person name="Bluhm B."/>
            <person name="Cannon C."/>
            <person name="Castanera R."/>
            <person name="Culley D."/>
            <person name="Daum C."/>
            <person name="Ezra D."/>
            <person name="Gonzalez J."/>
            <person name="Henrissat B."/>
            <person name="Kuo A."/>
            <person name="Liang C."/>
            <person name="Lipzen A."/>
            <person name="Lutzoni F."/>
            <person name="Magnuson J."/>
            <person name="Mondo S."/>
            <person name="Nolan M."/>
            <person name="Ohm R."/>
            <person name="Pangilinan J."/>
            <person name="Park H.-J."/>
            <person name="Ramirez L."/>
            <person name="Alfaro M."/>
            <person name="Sun H."/>
            <person name="Tritt A."/>
            <person name="Yoshinaga Y."/>
            <person name="Zwiers L.-H."/>
            <person name="Turgeon B."/>
            <person name="Goodwin S."/>
            <person name="Spatafora J."/>
            <person name="Crous P."/>
            <person name="Grigoriev I."/>
        </authorList>
    </citation>
    <scope>NUCLEOTIDE SEQUENCE</scope>
    <source>
        <strain evidence="3">CBS 675.92</strain>
    </source>
</reference>
<keyword evidence="1" id="KW-0560">Oxidoreductase</keyword>
<evidence type="ECO:0000313" key="3">
    <source>
        <dbReference type="EMBL" id="KAF1956730.1"/>
    </source>
</evidence>
<comment type="similarity">
    <text evidence="2">Belongs to the asaB hydroxylase/desaturase family.</text>
</comment>
<dbReference type="NCBIfam" id="NF041278">
    <property type="entry name" value="CmcJ_NvfI_EfuI"/>
    <property type="match status" value="1"/>
</dbReference>
<dbReference type="InterPro" id="IPR044053">
    <property type="entry name" value="AsaB-like"/>
</dbReference>
<evidence type="ECO:0000256" key="2">
    <source>
        <dbReference type="ARBA" id="ARBA00023604"/>
    </source>
</evidence>
<name>A0A6A5TXD3_9PLEO</name>
<protein>
    <recommendedName>
        <fullName evidence="5">Methyltransferase</fullName>
    </recommendedName>
</protein>
<dbReference type="GO" id="GO:0016491">
    <property type="term" value="F:oxidoreductase activity"/>
    <property type="evidence" value="ECO:0007669"/>
    <property type="project" value="UniProtKB-KW"/>
</dbReference>
<dbReference type="PANTHER" id="PTHR34598:SF3">
    <property type="entry name" value="OXIDOREDUCTASE AN1597"/>
    <property type="match status" value="1"/>
</dbReference>
<accession>A0A6A5TXD3</accession>
<evidence type="ECO:0000313" key="4">
    <source>
        <dbReference type="Proteomes" id="UP000800035"/>
    </source>
</evidence>
<dbReference type="PANTHER" id="PTHR34598">
    <property type="entry name" value="BLL6449 PROTEIN"/>
    <property type="match status" value="1"/>
</dbReference>
<sequence>MATAIQTKLRYHYDKEDQVDVLDFTKPGTEEQFERYQTWVEEILTPIHDARQKQYTLDKNGFQYVKDPVPGLDKATSEDEIRNILLPATESLVKRLTGAYKVVTFTHRIRSLAEDSNKRADNKAPAHSVHTDFTSAGALNHLKNVIKDPEERAALESGRILAINVWRPLKAIKRDPLAVMNWETVKTGDIIPTRMIFENSWSELGNVKYSPGHEWVYLEGQTPEEPVIFKQFDSKAENGMTLPHTAFVDPRWTDEEPRQSIEIKMFAFIN</sequence>
<gene>
    <name evidence="3" type="ORF">CC80DRAFT_472410</name>
</gene>
<evidence type="ECO:0008006" key="5">
    <source>
        <dbReference type="Google" id="ProtNLM"/>
    </source>
</evidence>
<dbReference type="Proteomes" id="UP000800035">
    <property type="component" value="Unassembled WGS sequence"/>
</dbReference>
<keyword evidence="4" id="KW-1185">Reference proteome</keyword>
<organism evidence="3 4">
    <name type="scientific">Byssothecium circinans</name>
    <dbReference type="NCBI Taxonomy" id="147558"/>
    <lineage>
        <taxon>Eukaryota</taxon>
        <taxon>Fungi</taxon>
        <taxon>Dikarya</taxon>
        <taxon>Ascomycota</taxon>
        <taxon>Pezizomycotina</taxon>
        <taxon>Dothideomycetes</taxon>
        <taxon>Pleosporomycetidae</taxon>
        <taxon>Pleosporales</taxon>
        <taxon>Massarineae</taxon>
        <taxon>Massarinaceae</taxon>
        <taxon>Byssothecium</taxon>
    </lineage>
</organism>
<dbReference type="EMBL" id="ML976991">
    <property type="protein sequence ID" value="KAF1956730.1"/>
    <property type="molecule type" value="Genomic_DNA"/>
</dbReference>
<proteinExistence type="inferred from homology"/>